<evidence type="ECO:0000256" key="12">
    <source>
        <dbReference type="ARBA" id="ARBA00023204"/>
    </source>
</evidence>
<dbReference type="KEGG" id="git:C6V83_12645"/>
<keyword evidence="8 15" id="KW-0227">DNA damage</keyword>
<feature type="domain" description="UmuC" evidence="17">
    <location>
        <begin position="54"/>
        <end position="236"/>
    </location>
</feature>
<evidence type="ECO:0000256" key="14">
    <source>
        <dbReference type="ARBA" id="ARBA00049244"/>
    </source>
</evidence>
<keyword evidence="9 15" id="KW-0460">Magnesium</keyword>
<feature type="active site" evidence="15">
    <location>
        <position position="154"/>
    </location>
</feature>
<comment type="cofactor">
    <cofactor evidence="15">
        <name>Mg(2+)</name>
        <dbReference type="ChEBI" id="CHEBI:18420"/>
    </cofactor>
    <text evidence="15">Binds 2 magnesium ions per subunit.</text>
</comment>
<dbReference type="Pfam" id="PF11799">
    <property type="entry name" value="IMS_C"/>
    <property type="match status" value="1"/>
</dbReference>
<evidence type="ECO:0000256" key="1">
    <source>
        <dbReference type="ARBA" id="ARBA00010945"/>
    </source>
</evidence>
<keyword evidence="6 15" id="KW-0235">DNA replication</keyword>
<evidence type="ECO:0000256" key="16">
    <source>
        <dbReference type="SAM" id="MobiDB-lite"/>
    </source>
</evidence>
<comment type="function">
    <text evidence="13 15">Poorly processive, error-prone DNA polymerase involved in untargeted mutagenesis. Copies undamaged DNA at stalled replication forks, which arise in vivo from mismatched or misaligned primer ends. These misaligned primers can be extended by PolIV. Exhibits no 3'-5' exonuclease (proofreading) activity. May be involved in translesional synthesis, in conjunction with the beta clamp from PolIII.</text>
</comment>
<protein>
    <recommendedName>
        <fullName evidence="15">DNA polymerase IV</fullName>
        <shortName evidence="15">Pol IV</shortName>
        <ecNumber evidence="15">2.7.7.7</ecNumber>
    </recommendedName>
</protein>
<dbReference type="EMBL" id="CP027433">
    <property type="protein sequence ID" value="AVM00976.1"/>
    <property type="molecule type" value="Genomic_DNA"/>
</dbReference>
<keyword evidence="7 15" id="KW-0479">Metal-binding</keyword>
<keyword evidence="5 15" id="KW-0548">Nucleotidyltransferase</keyword>
<organism evidence="18 19">
    <name type="scientific">Gordonia iterans</name>
    <dbReference type="NCBI Taxonomy" id="1004901"/>
    <lineage>
        <taxon>Bacteria</taxon>
        <taxon>Bacillati</taxon>
        <taxon>Actinomycetota</taxon>
        <taxon>Actinomycetes</taxon>
        <taxon>Mycobacteriales</taxon>
        <taxon>Gordoniaceae</taxon>
        <taxon>Gordonia</taxon>
    </lineage>
</organism>
<comment type="catalytic activity">
    <reaction evidence="14 15">
        <text>DNA(n) + a 2'-deoxyribonucleoside 5'-triphosphate = DNA(n+1) + diphosphate</text>
        <dbReference type="Rhea" id="RHEA:22508"/>
        <dbReference type="Rhea" id="RHEA-COMP:17339"/>
        <dbReference type="Rhea" id="RHEA-COMP:17340"/>
        <dbReference type="ChEBI" id="CHEBI:33019"/>
        <dbReference type="ChEBI" id="CHEBI:61560"/>
        <dbReference type="ChEBI" id="CHEBI:173112"/>
        <dbReference type="EC" id="2.7.7.7"/>
    </reaction>
</comment>
<dbReference type="FunFam" id="1.10.150.20:FF:000068">
    <property type="entry name" value="DNA polymerase IV"/>
    <property type="match status" value="1"/>
</dbReference>
<dbReference type="Gene3D" id="3.30.70.270">
    <property type="match status" value="1"/>
</dbReference>
<feature type="site" description="Substrate discrimination" evidence="15">
    <location>
        <position position="63"/>
    </location>
</feature>
<dbReference type="GO" id="GO:0042276">
    <property type="term" value="P:error-prone translesion synthesis"/>
    <property type="evidence" value="ECO:0007669"/>
    <property type="project" value="TreeGrafter"/>
</dbReference>
<feature type="compositionally biased region" description="Low complexity" evidence="16">
    <location>
        <begin position="406"/>
        <end position="419"/>
    </location>
</feature>
<evidence type="ECO:0000256" key="5">
    <source>
        <dbReference type="ARBA" id="ARBA00022695"/>
    </source>
</evidence>
<dbReference type="InterPro" id="IPR017961">
    <property type="entry name" value="DNA_pol_Y-fam_little_finger"/>
</dbReference>
<dbReference type="OrthoDB" id="9808813at2"/>
<keyword evidence="10 15" id="KW-0239">DNA-directed DNA polymerase</keyword>
<evidence type="ECO:0000256" key="10">
    <source>
        <dbReference type="ARBA" id="ARBA00022932"/>
    </source>
</evidence>
<dbReference type="InterPro" id="IPR043502">
    <property type="entry name" value="DNA/RNA_pol_sf"/>
</dbReference>
<keyword evidence="11 15" id="KW-0238">DNA-binding</keyword>
<dbReference type="InterPro" id="IPR024728">
    <property type="entry name" value="PolY_HhH_motif"/>
</dbReference>
<dbReference type="GO" id="GO:0009432">
    <property type="term" value="P:SOS response"/>
    <property type="evidence" value="ECO:0007669"/>
    <property type="project" value="TreeGrafter"/>
</dbReference>
<sequence length="495" mass="52170">MPPSSHIESGAPGRRTTIAQPVRSVRKGGVGRRVPGATIRRVEFDPAETSSRWVMHIDMDAFFASVEQLTRPTLAGRPVLVGGAGGRGVVAGASYTARAYGARSAMPMHQARRLIGPSAVVLPPRGGVYRAVSGRVFEIIRRRIPVIETLSFDEAFGEPDELAGGTAGDAREFAERLRAEIRQEVGLPASVGFGSGKQIAKIASGQAKPDGVAVIGPSGQLGFLQALPVRKLWGIGPVSGDRLARLGIETIGDFAAMAPTEVVSVLGATVGPSLHRLAHGIDDRPVAERAEAKQISAESTFAVDIVDLPSLRNAVAEAAAGAHRRLLDDGRGARTIVVKLRRADMSILTRSTTMPAASTDLQVLTAAAQRIVLDPLEVGPIRLVGVGYSGLTGAEQFTLFPDLDEPAPAAAGPAPERPGSTSASAARPDSPAEPWPTGSDVHHPDYGHGWVQGGGHGFVTVRFETRATGPGRAHTFRWPDERLRRADPIDSLAWD</sequence>
<evidence type="ECO:0000256" key="15">
    <source>
        <dbReference type="HAMAP-Rule" id="MF_01113"/>
    </source>
</evidence>
<dbReference type="InterPro" id="IPR043128">
    <property type="entry name" value="Rev_trsase/Diguanyl_cyclase"/>
</dbReference>
<gene>
    <name evidence="15" type="primary">dinB</name>
    <name evidence="18" type="ORF">C6V83_12645</name>
</gene>
<comment type="subunit">
    <text evidence="15">Monomer.</text>
</comment>
<dbReference type="Pfam" id="PF11798">
    <property type="entry name" value="IMS_HHH"/>
    <property type="match status" value="1"/>
</dbReference>
<dbReference type="PROSITE" id="PS50173">
    <property type="entry name" value="UMUC"/>
    <property type="match status" value="1"/>
</dbReference>
<proteinExistence type="inferred from homology"/>
<feature type="binding site" evidence="15">
    <location>
        <position position="58"/>
    </location>
    <ligand>
        <name>Mg(2+)</name>
        <dbReference type="ChEBI" id="CHEBI:18420"/>
    </ligand>
</feature>
<dbReference type="GO" id="GO:0005829">
    <property type="term" value="C:cytosol"/>
    <property type="evidence" value="ECO:0007669"/>
    <property type="project" value="TreeGrafter"/>
</dbReference>
<dbReference type="HAMAP" id="MF_01113">
    <property type="entry name" value="DNApol_IV"/>
    <property type="match status" value="1"/>
</dbReference>
<dbReference type="SUPFAM" id="SSF56672">
    <property type="entry name" value="DNA/RNA polymerases"/>
    <property type="match status" value="1"/>
</dbReference>
<evidence type="ECO:0000259" key="17">
    <source>
        <dbReference type="PROSITE" id="PS50173"/>
    </source>
</evidence>
<dbReference type="Proteomes" id="UP000239814">
    <property type="component" value="Chromosome"/>
</dbReference>
<dbReference type="NCBIfam" id="NF002677">
    <property type="entry name" value="PRK02406.1"/>
    <property type="match status" value="1"/>
</dbReference>
<name>A0A2S0KH47_9ACTN</name>
<feature type="region of interest" description="Disordered" evidence="16">
    <location>
        <begin position="403"/>
        <end position="449"/>
    </location>
</feature>
<accession>A0A2S0KH47</accession>
<dbReference type="Gene3D" id="1.10.150.20">
    <property type="entry name" value="5' to 3' exonuclease, C-terminal subdomain"/>
    <property type="match status" value="1"/>
</dbReference>
<evidence type="ECO:0000256" key="9">
    <source>
        <dbReference type="ARBA" id="ARBA00022842"/>
    </source>
</evidence>
<keyword evidence="12 15" id="KW-0234">DNA repair</keyword>
<evidence type="ECO:0000256" key="2">
    <source>
        <dbReference type="ARBA" id="ARBA00022457"/>
    </source>
</evidence>
<evidence type="ECO:0000313" key="19">
    <source>
        <dbReference type="Proteomes" id="UP000239814"/>
    </source>
</evidence>
<dbReference type="InterPro" id="IPR036775">
    <property type="entry name" value="DNA_pol_Y-fam_lit_finger_sf"/>
</dbReference>
<comment type="similarity">
    <text evidence="1 15">Belongs to the DNA polymerase type-Y family.</text>
</comment>
<dbReference type="GO" id="GO:0006261">
    <property type="term" value="P:DNA-templated DNA replication"/>
    <property type="evidence" value="ECO:0007669"/>
    <property type="project" value="UniProtKB-UniRule"/>
</dbReference>
<keyword evidence="3 15" id="KW-0963">Cytoplasm</keyword>
<evidence type="ECO:0000256" key="13">
    <source>
        <dbReference type="ARBA" id="ARBA00025589"/>
    </source>
</evidence>
<dbReference type="NCBIfam" id="NF002882">
    <property type="entry name" value="PRK03348.1"/>
    <property type="match status" value="1"/>
</dbReference>
<dbReference type="PANTHER" id="PTHR11076:SF33">
    <property type="entry name" value="DNA POLYMERASE KAPPA"/>
    <property type="match status" value="1"/>
</dbReference>
<evidence type="ECO:0000256" key="8">
    <source>
        <dbReference type="ARBA" id="ARBA00022763"/>
    </source>
</evidence>
<keyword evidence="19" id="KW-1185">Reference proteome</keyword>
<dbReference type="GO" id="GO:0003887">
    <property type="term" value="F:DNA-directed DNA polymerase activity"/>
    <property type="evidence" value="ECO:0007669"/>
    <property type="project" value="UniProtKB-UniRule"/>
</dbReference>
<dbReference type="GO" id="GO:0006281">
    <property type="term" value="P:DNA repair"/>
    <property type="evidence" value="ECO:0007669"/>
    <property type="project" value="UniProtKB-UniRule"/>
</dbReference>
<keyword evidence="4 15" id="KW-0808">Transferase</keyword>
<dbReference type="Pfam" id="PF00817">
    <property type="entry name" value="IMS"/>
    <property type="match status" value="1"/>
</dbReference>
<dbReference type="InterPro" id="IPR001126">
    <property type="entry name" value="UmuC"/>
</dbReference>
<evidence type="ECO:0000256" key="6">
    <source>
        <dbReference type="ARBA" id="ARBA00022705"/>
    </source>
</evidence>
<dbReference type="SUPFAM" id="SSF100879">
    <property type="entry name" value="Lesion bypass DNA polymerase (Y-family), little finger domain"/>
    <property type="match status" value="1"/>
</dbReference>
<dbReference type="Gene3D" id="3.30.1490.100">
    <property type="entry name" value="DNA polymerase, Y-family, little finger domain"/>
    <property type="match status" value="1"/>
</dbReference>
<reference evidence="18 19" key="1">
    <citation type="submission" date="2018-03" db="EMBL/GenBank/DDBJ databases">
        <title>Characteristics and genome of n-alkane degrading marine bacteria Gordonia iterans isolated from crude oil contaminated in Tae-an, South Korea.</title>
        <authorList>
            <person name="Lee S.-S."/>
            <person name="Kim H."/>
        </authorList>
    </citation>
    <scope>NUCLEOTIDE SEQUENCE [LARGE SCALE GENOMIC DNA]</scope>
    <source>
        <strain evidence="18 19">Co17</strain>
    </source>
</reference>
<dbReference type="AlphaFoldDB" id="A0A2S0KH47"/>
<dbReference type="InterPro" id="IPR050116">
    <property type="entry name" value="DNA_polymerase-Y"/>
</dbReference>
<evidence type="ECO:0000313" key="18">
    <source>
        <dbReference type="EMBL" id="AVM00976.1"/>
    </source>
</evidence>
<keyword evidence="2 15" id="KW-0515">Mutator protein</keyword>
<dbReference type="GO" id="GO:0000287">
    <property type="term" value="F:magnesium ion binding"/>
    <property type="evidence" value="ECO:0007669"/>
    <property type="project" value="UniProtKB-UniRule"/>
</dbReference>
<comment type="subcellular location">
    <subcellularLocation>
        <location evidence="15">Cytoplasm</location>
    </subcellularLocation>
</comment>
<dbReference type="CDD" id="cd03586">
    <property type="entry name" value="PolY_Pol_IV_kappa"/>
    <property type="match status" value="1"/>
</dbReference>
<dbReference type="PANTHER" id="PTHR11076">
    <property type="entry name" value="DNA REPAIR POLYMERASE UMUC / TRANSFERASE FAMILY MEMBER"/>
    <property type="match status" value="1"/>
</dbReference>
<dbReference type="InterPro" id="IPR022880">
    <property type="entry name" value="DNApol_IV"/>
</dbReference>
<dbReference type="GO" id="GO:0003684">
    <property type="term" value="F:damaged DNA binding"/>
    <property type="evidence" value="ECO:0007669"/>
    <property type="project" value="InterPro"/>
</dbReference>
<evidence type="ECO:0000256" key="4">
    <source>
        <dbReference type="ARBA" id="ARBA00022679"/>
    </source>
</evidence>
<dbReference type="Gene3D" id="3.40.1170.60">
    <property type="match status" value="1"/>
</dbReference>
<evidence type="ECO:0000256" key="7">
    <source>
        <dbReference type="ARBA" id="ARBA00022723"/>
    </source>
</evidence>
<feature type="binding site" evidence="15">
    <location>
        <position position="153"/>
    </location>
    <ligand>
        <name>Mg(2+)</name>
        <dbReference type="ChEBI" id="CHEBI:18420"/>
    </ligand>
</feature>
<evidence type="ECO:0000256" key="3">
    <source>
        <dbReference type="ARBA" id="ARBA00022490"/>
    </source>
</evidence>
<dbReference type="EC" id="2.7.7.7" evidence="15"/>
<evidence type="ECO:0000256" key="11">
    <source>
        <dbReference type="ARBA" id="ARBA00023125"/>
    </source>
</evidence>